<gene>
    <name evidence="2" type="ORF">GCM10011376_33240</name>
</gene>
<evidence type="ECO:0000313" key="2">
    <source>
        <dbReference type="EMBL" id="GHE18714.1"/>
    </source>
</evidence>
<keyword evidence="3" id="KW-1185">Reference proteome</keyword>
<dbReference type="InterPro" id="IPR031596">
    <property type="entry name" value="MaAIMP_sms"/>
</dbReference>
<dbReference type="RefSeq" id="WP_191280606.1">
    <property type="nucleotide sequence ID" value="NZ_BNAD01000012.1"/>
</dbReference>
<feature type="transmembrane region" description="Helical" evidence="1">
    <location>
        <begin position="6"/>
        <end position="27"/>
    </location>
</feature>
<dbReference type="EMBL" id="BNAD01000012">
    <property type="protein sequence ID" value="GHE18714.1"/>
    <property type="molecule type" value="Genomic_DNA"/>
</dbReference>
<accession>A0ABQ3HQ05</accession>
<name>A0ABQ3HQ05_9ACTN</name>
<sequence>MSAAAVVMMLIAMAVLWGGLAVAIWNISRFRGEEPGSVQRDL</sequence>
<proteinExistence type="predicted"/>
<comment type="caution">
    <text evidence="2">The sequence shown here is derived from an EMBL/GenBank/DDBJ whole genome shotgun (WGS) entry which is preliminary data.</text>
</comment>
<keyword evidence="1" id="KW-1133">Transmembrane helix</keyword>
<dbReference type="Proteomes" id="UP000597341">
    <property type="component" value="Unassembled WGS sequence"/>
</dbReference>
<evidence type="ECO:0000256" key="1">
    <source>
        <dbReference type="SAM" id="Phobius"/>
    </source>
</evidence>
<keyword evidence="1" id="KW-0472">Membrane</keyword>
<keyword evidence="1" id="KW-0812">Transmembrane</keyword>
<dbReference type="NCBIfam" id="NF033493">
    <property type="entry name" value="MetS_like_NSS"/>
    <property type="match status" value="1"/>
</dbReference>
<reference evidence="3" key="1">
    <citation type="journal article" date="2019" name="Int. J. Syst. Evol. Microbiol.">
        <title>The Global Catalogue of Microorganisms (GCM) 10K type strain sequencing project: providing services to taxonomists for standard genome sequencing and annotation.</title>
        <authorList>
            <consortium name="The Broad Institute Genomics Platform"/>
            <consortium name="The Broad Institute Genome Sequencing Center for Infectious Disease"/>
            <person name="Wu L."/>
            <person name="Ma J."/>
        </authorList>
    </citation>
    <scope>NUCLEOTIDE SEQUENCE [LARGE SCALE GENOMIC DNA]</scope>
    <source>
        <strain evidence="3">CGMCC 1.12791</strain>
    </source>
</reference>
<evidence type="ECO:0000313" key="3">
    <source>
        <dbReference type="Proteomes" id="UP000597341"/>
    </source>
</evidence>
<organism evidence="2 3">
    <name type="scientific">Nocardioides flavus</name>
    <name type="common">ex Wang et al. 2016</name>
    <dbReference type="NCBI Taxonomy" id="2058780"/>
    <lineage>
        <taxon>Bacteria</taxon>
        <taxon>Bacillati</taxon>
        <taxon>Actinomycetota</taxon>
        <taxon>Actinomycetes</taxon>
        <taxon>Propionibacteriales</taxon>
        <taxon>Nocardioidaceae</taxon>
        <taxon>Nocardioides</taxon>
    </lineage>
</organism>
<dbReference type="Pfam" id="PF16951">
    <property type="entry name" value="MaAIMP_sms"/>
    <property type="match status" value="1"/>
</dbReference>
<protein>
    <recommendedName>
        <fullName evidence="4">Methionine and alanine importer, small subunit</fullName>
    </recommendedName>
</protein>
<evidence type="ECO:0008006" key="4">
    <source>
        <dbReference type="Google" id="ProtNLM"/>
    </source>
</evidence>